<dbReference type="HOGENOM" id="CLU_3204001_0_0_6"/>
<gene>
    <name evidence="1" type="ORF">PROVRUST_04811</name>
</gene>
<evidence type="ECO:0000313" key="1">
    <source>
        <dbReference type="EMBL" id="EFB73539.1"/>
    </source>
</evidence>
<protein>
    <submittedName>
        <fullName evidence="1">Uncharacterized protein</fullName>
    </submittedName>
</protein>
<reference evidence="1" key="1">
    <citation type="submission" date="2009-12" db="EMBL/GenBank/DDBJ databases">
        <authorList>
            <person name="Weinstock G."/>
            <person name="Sodergren E."/>
            <person name="Clifton S."/>
            <person name="Fulton L."/>
            <person name="Fulton B."/>
            <person name="Courtney L."/>
            <person name="Fronick C."/>
            <person name="Harrison M."/>
            <person name="Strong C."/>
            <person name="Farmer C."/>
            <person name="Delahaunty K."/>
            <person name="Markovic C."/>
            <person name="Hall O."/>
            <person name="Minx P."/>
            <person name="Tomlinson C."/>
            <person name="Mitreva M."/>
            <person name="Nelson J."/>
            <person name="Hou S."/>
            <person name="Wollam A."/>
            <person name="Pepin K.H."/>
            <person name="Johnson M."/>
            <person name="Bhonagiri V."/>
            <person name="Nash W.E."/>
            <person name="Warren W."/>
            <person name="Chinwalla A."/>
            <person name="Mardis E.R."/>
            <person name="Wilson R.K."/>
        </authorList>
    </citation>
    <scope>NUCLEOTIDE SEQUENCE [LARGE SCALE GENOMIC DNA]</scope>
    <source>
        <strain evidence="1">DSM 4541</strain>
    </source>
</reference>
<organism evidence="1 2">
    <name type="scientific">Providencia rustigianii DSM 4541</name>
    <dbReference type="NCBI Taxonomy" id="500637"/>
    <lineage>
        <taxon>Bacteria</taxon>
        <taxon>Pseudomonadati</taxon>
        <taxon>Pseudomonadota</taxon>
        <taxon>Gammaproteobacteria</taxon>
        <taxon>Enterobacterales</taxon>
        <taxon>Morganellaceae</taxon>
        <taxon>Providencia</taxon>
    </lineage>
</organism>
<evidence type="ECO:0000313" key="2">
    <source>
        <dbReference type="Proteomes" id="UP000005512"/>
    </source>
</evidence>
<dbReference type="EMBL" id="ABXV02000011">
    <property type="protein sequence ID" value="EFB73539.1"/>
    <property type="molecule type" value="Genomic_DNA"/>
</dbReference>
<proteinExistence type="predicted"/>
<keyword evidence="2" id="KW-1185">Reference proteome</keyword>
<accession>D1NYJ1</accession>
<name>D1NYJ1_9GAMM</name>
<dbReference type="AlphaFoldDB" id="D1NYJ1"/>
<comment type="caution">
    <text evidence="1">The sequence shown here is derived from an EMBL/GenBank/DDBJ whole genome shotgun (WGS) entry which is preliminary data.</text>
</comment>
<sequence length="45" mass="5105">MINLSIKNGEEITNFYRLCAVEINNVSNTHKMILSLRNLIGSVIK</sequence>
<dbReference type="Proteomes" id="UP000005512">
    <property type="component" value="Unassembled WGS sequence"/>
</dbReference>